<feature type="chain" id="PRO_5043599626" description="Lipoprotein" evidence="2">
    <location>
        <begin position="22"/>
        <end position="140"/>
    </location>
</feature>
<feature type="compositionally biased region" description="Low complexity" evidence="1">
    <location>
        <begin position="131"/>
        <end position="140"/>
    </location>
</feature>
<evidence type="ECO:0008006" key="5">
    <source>
        <dbReference type="Google" id="ProtNLM"/>
    </source>
</evidence>
<feature type="signal peptide" evidence="2">
    <location>
        <begin position="1"/>
        <end position="21"/>
    </location>
</feature>
<gene>
    <name evidence="3" type="ORF">PXH69_24580</name>
</gene>
<accession>A0AAW6LQU1</accession>
<keyword evidence="2" id="KW-0732">Signal</keyword>
<dbReference type="PROSITE" id="PS51257">
    <property type="entry name" value="PROKAR_LIPOPROTEIN"/>
    <property type="match status" value="1"/>
</dbReference>
<evidence type="ECO:0000313" key="3">
    <source>
        <dbReference type="EMBL" id="MDE8648148.1"/>
    </source>
</evidence>
<feature type="compositionally biased region" description="Low complexity" evidence="1">
    <location>
        <begin position="105"/>
        <end position="122"/>
    </location>
</feature>
<proteinExistence type="predicted"/>
<name>A0AAW6LQU1_RHOSG</name>
<protein>
    <recommendedName>
        <fullName evidence="5">Lipoprotein</fullName>
    </recommendedName>
</protein>
<dbReference type="AlphaFoldDB" id="A0AAW6LQU1"/>
<evidence type="ECO:0000313" key="4">
    <source>
        <dbReference type="Proteomes" id="UP001217325"/>
    </source>
</evidence>
<organism evidence="3 4">
    <name type="scientific">Rhodococcus qingshengii</name>
    <dbReference type="NCBI Taxonomy" id="334542"/>
    <lineage>
        <taxon>Bacteria</taxon>
        <taxon>Bacillati</taxon>
        <taxon>Actinomycetota</taxon>
        <taxon>Actinomycetes</taxon>
        <taxon>Mycobacteriales</taxon>
        <taxon>Nocardiaceae</taxon>
        <taxon>Rhodococcus</taxon>
        <taxon>Rhodococcus erythropolis group</taxon>
    </lineage>
</organism>
<evidence type="ECO:0000256" key="1">
    <source>
        <dbReference type="SAM" id="MobiDB-lite"/>
    </source>
</evidence>
<sequence length="140" mass="13603">MGKSKTVVAAILCGFLAFSVAACGSAKTTSAVCMDTKTQKRIADSRCGNNATTGSDVFWWYMAPGQVAPAIGQSASQGSRTAPAKTKVTYGGVAPKGGSVAKPNSSSGSSSKSGSGSVKSGSSSGGGAKSGGSVSVPRGK</sequence>
<comment type="caution">
    <text evidence="3">The sequence shown here is derived from an EMBL/GenBank/DDBJ whole genome shotgun (WGS) entry which is preliminary data.</text>
</comment>
<dbReference type="Proteomes" id="UP001217325">
    <property type="component" value="Unassembled WGS sequence"/>
</dbReference>
<reference evidence="3" key="1">
    <citation type="submission" date="2023-02" db="EMBL/GenBank/DDBJ databases">
        <title>A novel hydrolase synthesized by Rhodococcus erythropolis HQ is responsible for the detoxification of Zearalenone.</title>
        <authorList>
            <person name="Hu J."/>
            <person name="Xu J."/>
        </authorList>
    </citation>
    <scope>NUCLEOTIDE SEQUENCE</scope>
    <source>
        <strain evidence="3">HQ</strain>
    </source>
</reference>
<evidence type="ECO:0000256" key="2">
    <source>
        <dbReference type="SAM" id="SignalP"/>
    </source>
</evidence>
<dbReference type="RefSeq" id="WP_275232386.1">
    <property type="nucleotide sequence ID" value="NZ_JARDXE010000017.1"/>
</dbReference>
<dbReference type="EMBL" id="JARDXE010000017">
    <property type="protein sequence ID" value="MDE8648148.1"/>
    <property type="molecule type" value="Genomic_DNA"/>
</dbReference>
<feature type="region of interest" description="Disordered" evidence="1">
    <location>
        <begin position="72"/>
        <end position="140"/>
    </location>
</feature>